<protein>
    <submittedName>
        <fullName evidence="10">Florfenicol exporter</fullName>
    </submittedName>
</protein>
<feature type="transmembrane region" description="Helical" evidence="8">
    <location>
        <begin position="466"/>
        <end position="487"/>
    </location>
</feature>
<dbReference type="GO" id="GO:0022857">
    <property type="term" value="F:transmembrane transporter activity"/>
    <property type="evidence" value="ECO:0007669"/>
    <property type="project" value="InterPro"/>
</dbReference>
<keyword evidence="5 8" id="KW-0472">Membrane</keyword>
<evidence type="ECO:0000256" key="8">
    <source>
        <dbReference type="SAM" id="Phobius"/>
    </source>
</evidence>
<evidence type="ECO:0000256" key="5">
    <source>
        <dbReference type="ARBA" id="ARBA00023136"/>
    </source>
</evidence>
<feature type="transmembrane region" description="Helical" evidence="8">
    <location>
        <begin position="97"/>
        <end position="120"/>
    </location>
</feature>
<feature type="transmembrane region" description="Helical" evidence="8">
    <location>
        <begin position="398"/>
        <end position="417"/>
    </location>
</feature>
<dbReference type="PANTHER" id="PTHR23502:SF51">
    <property type="entry name" value="QUINIDINE RESISTANCE PROTEIN 1-RELATED"/>
    <property type="match status" value="1"/>
</dbReference>
<evidence type="ECO:0000256" key="7">
    <source>
        <dbReference type="SAM" id="MobiDB-lite"/>
    </source>
</evidence>
<organism evidence="10 11">
    <name type="scientific">Talaromyces proteolyticus</name>
    <dbReference type="NCBI Taxonomy" id="1131652"/>
    <lineage>
        <taxon>Eukaryota</taxon>
        <taxon>Fungi</taxon>
        <taxon>Dikarya</taxon>
        <taxon>Ascomycota</taxon>
        <taxon>Pezizomycotina</taxon>
        <taxon>Eurotiomycetes</taxon>
        <taxon>Eurotiomycetidae</taxon>
        <taxon>Eurotiales</taxon>
        <taxon>Trichocomaceae</taxon>
        <taxon>Talaromyces</taxon>
        <taxon>Talaromyces sect. Bacilispori</taxon>
    </lineage>
</organism>
<evidence type="ECO:0000256" key="6">
    <source>
        <dbReference type="ARBA" id="ARBA00059659"/>
    </source>
</evidence>
<sequence>MAADGVFDEKTSPNPLVEEGQAVNHSGGKEKRHEGRQDADDLERRGTRASSNLEYSVFSTGVKRYIVVCSSCAGFFSPLSSQIYFPALNTLATDLNVSIGLINLTLTSYMIFQGIAPVFIGDFADKAGRRPAYFVCFVIYLGANIGLALQNSYAALFVLRCLQSAGSSTTIALSAGVVADVATVAERGSYMGFVTAGSLLGPALGPVIGGLLSQYLGWRSIFWFLVIIAATWLVQFLFFYPETARKVVGNGSIPPPTWNMSLSSYLKARKIPKEDLIAAEEMQDSTSRKLSFPNPLPTLAIVFQKDTSLLLISNSIMFAGFYDVAVAITSIYQTIYGLTDLQIGLCYLPFGAGAALAALVNGQFLDYNYRRIAIRLGVPVVRNRHTDLKNFPIEKARLQMAFPLIGGAICLVIAFGWCVDFETHLAAPTVITFFLGFCLTSSFNTVSTLLIDLYPDTAATATAANNITRCLLGAGATAVLEPMLNAMGRGWCYTFIAFVMASTTPLLLLLIRYGPRWREERRLRQDETETQNLHHVISH</sequence>
<keyword evidence="4 8" id="KW-1133">Transmembrane helix</keyword>
<comment type="subcellular location">
    <subcellularLocation>
        <location evidence="1">Membrane</location>
        <topology evidence="1">Multi-pass membrane protein</topology>
    </subcellularLocation>
</comment>
<gene>
    <name evidence="10" type="ORF">BGW36DRAFT_363534</name>
</gene>
<dbReference type="CDD" id="cd17323">
    <property type="entry name" value="MFS_Tpo1_MDR_like"/>
    <property type="match status" value="1"/>
</dbReference>
<evidence type="ECO:0000256" key="1">
    <source>
        <dbReference type="ARBA" id="ARBA00004141"/>
    </source>
</evidence>
<dbReference type="RefSeq" id="XP_046067284.1">
    <property type="nucleotide sequence ID" value="XM_046214472.1"/>
</dbReference>
<feature type="domain" description="Major facilitator superfamily (MFS) profile" evidence="9">
    <location>
        <begin position="66"/>
        <end position="520"/>
    </location>
</feature>
<dbReference type="Pfam" id="PF07690">
    <property type="entry name" value="MFS_1"/>
    <property type="match status" value="1"/>
</dbReference>
<evidence type="ECO:0000256" key="3">
    <source>
        <dbReference type="ARBA" id="ARBA00022692"/>
    </source>
</evidence>
<dbReference type="InterPro" id="IPR011701">
    <property type="entry name" value="MFS"/>
</dbReference>
<evidence type="ECO:0000313" key="10">
    <source>
        <dbReference type="EMBL" id="KAH8691192.1"/>
    </source>
</evidence>
<evidence type="ECO:0000256" key="2">
    <source>
        <dbReference type="ARBA" id="ARBA00022448"/>
    </source>
</evidence>
<reference evidence="10" key="1">
    <citation type="submission" date="2021-12" db="EMBL/GenBank/DDBJ databases">
        <title>Convergent genome expansion in fungi linked to evolution of root-endophyte symbiosis.</title>
        <authorList>
            <consortium name="DOE Joint Genome Institute"/>
            <person name="Ke Y.-H."/>
            <person name="Bonito G."/>
            <person name="Liao H.-L."/>
            <person name="Looney B."/>
            <person name="Rojas-Flechas A."/>
            <person name="Nash J."/>
            <person name="Hameed K."/>
            <person name="Schadt C."/>
            <person name="Martin F."/>
            <person name="Crous P.W."/>
            <person name="Miettinen O."/>
            <person name="Magnuson J.K."/>
            <person name="Labbe J."/>
            <person name="Jacobson D."/>
            <person name="Doktycz M.J."/>
            <person name="Veneault-Fourrey C."/>
            <person name="Kuo A."/>
            <person name="Mondo S."/>
            <person name="Calhoun S."/>
            <person name="Riley R."/>
            <person name="Ohm R."/>
            <person name="LaButti K."/>
            <person name="Andreopoulos B."/>
            <person name="Pangilinan J."/>
            <person name="Nolan M."/>
            <person name="Tritt A."/>
            <person name="Clum A."/>
            <person name="Lipzen A."/>
            <person name="Daum C."/>
            <person name="Barry K."/>
            <person name="Grigoriev I.V."/>
            <person name="Vilgalys R."/>
        </authorList>
    </citation>
    <scope>NUCLEOTIDE SEQUENCE</scope>
    <source>
        <strain evidence="10">PMI_201</strain>
    </source>
</reference>
<proteinExistence type="predicted"/>
<feature type="compositionally biased region" description="Basic and acidic residues" evidence="7">
    <location>
        <begin position="27"/>
        <end position="46"/>
    </location>
</feature>
<dbReference type="Gene3D" id="1.20.1720.10">
    <property type="entry name" value="Multidrug resistance protein D"/>
    <property type="match status" value="1"/>
</dbReference>
<dbReference type="PANTHER" id="PTHR23502">
    <property type="entry name" value="MAJOR FACILITATOR SUPERFAMILY"/>
    <property type="match status" value="1"/>
</dbReference>
<dbReference type="EMBL" id="JAJTJA010000012">
    <property type="protein sequence ID" value="KAH8691192.1"/>
    <property type="molecule type" value="Genomic_DNA"/>
</dbReference>
<feature type="transmembrane region" description="Helical" evidence="8">
    <location>
        <begin position="493"/>
        <end position="514"/>
    </location>
</feature>
<dbReference type="InterPro" id="IPR020846">
    <property type="entry name" value="MFS_dom"/>
</dbReference>
<dbReference type="SUPFAM" id="SSF103473">
    <property type="entry name" value="MFS general substrate transporter"/>
    <property type="match status" value="1"/>
</dbReference>
<feature type="transmembrane region" description="Helical" evidence="8">
    <location>
        <begin position="190"/>
        <end position="215"/>
    </location>
</feature>
<keyword evidence="3 8" id="KW-0812">Transmembrane</keyword>
<evidence type="ECO:0000256" key="4">
    <source>
        <dbReference type="ARBA" id="ARBA00022989"/>
    </source>
</evidence>
<dbReference type="FunFam" id="1.20.1720.10:FF:000009">
    <property type="entry name" value="MFS multidrug transporter"/>
    <property type="match status" value="1"/>
</dbReference>
<keyword evidence="11" id="KW-1185">Reference proteome</keyword>
<dbReference type="Proteomes" id="UP001201262">
    <property type="component" value="Unassembled WGS sequence"/>
</dbReference>
<dbReference type="Gene3D" id="1.20.1250.20">
    <property type="entry name" value="MFS general substrate transporter like domains"/>
    <property type="match status" value="1"/>
</dbReference>
<name>A0AAD4PVU6_9EURO</name>
<feature type="transmembrane region" description="Helical" evidence="8">
    <location>
        <begin position="309"/>
        <end position="335"/>
    </location>
</feature>
<feature type="region of interest" description="Disordered" evidence="7">
    <location>
        <begin position="1"/>
        <end position="46"/>
    </location>
</feature>
<dbReference type="AlphaFoldDB" id="A0AAD4PVU6"/>
<comment type="function">
    <text evidence="6">MFS-type transporter; part of the gene cluster that mediates the biosynthesis of the antihypercholesterolemic agents phomoidrides which are dimeric anhydrides.</text>
</comment>
<keyword evidence="2" id="KW-0813">Transport</keyword>
<feature type="transmembrane region" description="Helical" evidence="8">
    <location>
        <begin position="341"/>
        <end position="361"/>
    </location>
</feature>
<accession>A0AAD4PVU6</accession>
<feature type="transmembrane region" description="Helical" evidence="8">
    <location>
        <begin position="132"/>
        <end position="149"/>
    </location>
</feature>
<dbReference type="InterPro" id="IPR036259">
    <property type="entry name" value="MFS_trans_sf"/>
</dbReference>
<evidence type="ECO:0000313" key="11">
    <source>
        <dbReference type="Proteomes" id="UP001201262"/>
    </source>
</evidence>
<comment type="caution">
    <text evidence="10">The sequence shown here is derived from an EMBL/GenBank/DDBJ whole genome shotgun (WGS) entry which is preliminary data.</text>
</comment>
<evidence type="ECO:0000259" key="9">
    <source>
        <dbReference type="PROSITE" id="PS50850"/>
    </source>
</evidence>
<feature type="transmembrane region" description="Helical" evidence="8">
    <location>
        <begin position="429"/>
        <end position="454"/>
    </location>
</feature>
<feature type="transmembrane region" description="Helical" evidence="8">
    <location>
        <begin position="221"/>
        <end position="240"/>
    </location>
</feature>
<dbReference type="GO" id="GO:0005886">
    <property type="term" value="C:plasma membrane"/>
    <property type="evidence" value="ECO:0007669"/>
    <property type="project" value="TreeGrafter"/>
</dbReference>
<dbReference type="GeneID" id="70244759"/>
<dbReference type="PROSITE" id="PS50850">
    <property type="entry name" value="MFS"/>
    <property type="match status" value="1"/>
</dbReference>